<evidence type="ECO:0000259" key="1">
    <source>
        <dbReference type="Pfam" id="PF00156"/>
    </source>
</evidence>
<dbReference type="GO" id="GO:0016757">
    <property type="term" value="F:glycosyltransferase activity"/>
    <property type="evidence" value="ECO:0007669"/>
    <property type="project" value="UniProtKB-KW"/>
</dbReference>
<comment type="caution">
    <text evidence="2">The sequence shown here is derived from an EMBL/GenBank/DDBJ whole genome shotgun (WGS) entry which is preliminary data.</text>
</comment>
<dbReference type="Gene3D" id="3.40.50.2020">
    <property type="match status" value="1"/>
</dbReference>
<accession>A0ABP9GLW7</accession>
<keyword evidence="2" id="KW-0808">Transferase</keyword>
<dbReference type="Pfam" id="PF00156">
    <property type="entry name" value="Pribosyltran"/>
    <property type="match status" value="1"/>
</dbReference>
<evidence type="ECO:0000313" key="2">
    <source>
        <dbReference type="EMBL" id="GAA4940911.1"/>
    </source>
</evidence>
<evidence type="ECO:0000313" key="3">
    <source>
        <dbReference type="Proteomes" id="UP001501302"/>
    </source>
</evidence>
<feature type="domain" description="Phosphoribosyltransferase" evidence="1">
    <location>
        <begin position="13"/>
        <end position="174"/>
    </location>
</feature>
<keyword evidence="2" id="KW-0328">Glycosyltransferase</keyword>
<dbReference type="Proteomes" id="UP001501302">
    <property type="component" value="Unassembled WGS sequence"/>
</dbReference>
<proteinExistence type="predicted"/>
<dbReference type="CDD" id="cd06223">
    <property type="entry name" value="PRTases_typeI"/>
    <property type="match status" value="1"/>
</dbReference>
<dbReference type="InterPro" id="IPR029057">
    <property type="entry name" value="PRTase-like"/>
</dbReference>
<dbReference type="RefSeq" id="WP_345190829.1">
    <property type="nucleotide sequence ID" value="NZ_BAABJJ010000013.1"/>
</dbReference>
<reference evidence="3" key="1">
    <citation type="journal article" date="2019" name="Int. J. Syst. Evol. Microbiol.">
        <title>The Global Catalogue of Microorganisms (GCM) 10K type strain sequencing project: providing services to taxonomists for standard genome sequencing and annotation.</title>
        <authorList>
            <consortium name="The Broad Institute Genomics Platform"/>
            <consortium name="The Broad Institute Genome Sequencing Center for Infectious Disease"/>
            <person name="Wu L."/>
            <person name="Ma J."/>
        </authorList>
    </citation>
    <scope>NUCLEOTIDE SEQUENCE [LARGE SCALE GENOMIC DNA]</scope>
    <source>
        <strain evidence="3">JCM 18285</strain>
    </source>
</reference>
<name>A0ABP9GLW7_9FLAO</name>
<dbReference type="SUPFAM" id="SSF53271">
    <property type="entry name" value="PRTase-like"/>
    <property type="match status" value="1"/>
</dbReference>
<dbReference type="Gene3D" id="3.30.1310.20">
    <property type="entry name" value="PRTase-like"/>
    <property type="match status" value="1"/>
</dbReference>
<protein>
    <submittedName>
        <fullName evidence="2">Phosphoribosyltransferase</fullName>
    </submittedName>
</protein>
<organism evidence="2 3">
    <name type="scientific">Algibacter agarivorans</name>
    <dbReference type="NCBI Taxonomy" id="1109741"/>
    <lineage>
        <taxon>Bacteria</taxon>
        <taxon>Pseudomonadati</taxon>
        <taxon>Bacteroidota</taxon>
        <taxon>Flavobacteriia</taxon>
        <taxon>Flavobacteriales</taxon>
        <taxon>Flavobacteriaceae</taxon>
        <taxon>Algibacter</taxon>
    </lineage>
</organism>
<sequence length="215" mass="23924">MFKDRKTAGLLLADKLKKYARSKNAIVVTIPRGGLPIGYAIAKQLCLPLEIVLSKKIGHPLHKEFAIGAVTLNDRILSDDANQVSKQYLNEETSKIRTLLKQRHDLYYGTKKPLNLKNKITILVDDGVATGHTLISSIKLIEKQNPSQIIVALPVGPPSIIEKIKKIPFVNDTICLLVPANFHAVGQFYENFDQVNDNEVIRLLKEANKNLGVII</sequence>
<keyword evidence="3" id="KW-1185">Reference proteome</keyword>
<dbReference type="InterPro" id="IPR000836">
    <property type="entry name" value="PRTase_dom"/>
</dbReference>
<gene>
    <name evidence="2" type="ORF">GCM10023314_12240</name>
</gene>
<dbReference type="EMBL" id="BAABJJ010000013">
    <property type="protein sequence ID" value="GAA4940911.1"/>
    <property type="molecule type" value="Genomic_DNA"/>
</dbReference>